<dbReference type="Proteomes" id="UP000024635">
    <property type="component" value="Unassembled WGS sequence"/>
</dbReference>
<comment type="caution">
    <text evidence="1">The sequence shown here is derived from an EMBL/GenBank/DDBJ whole genome shotgun (WGS) entry which is preliminary data.</text>
</comment>
<sequence length="74" mass="8564">MWRTTTSSVSSHKIYFTTTMDTKFHVVFFNICPISFNHLPCPTARDLPEQTIRDIAKLVDHTGTFVINLMTIFQ</sequence>
<evidence type="ECO:0000313" key="1">
    <source>
        <dbReference type="EMBL" id="EYC36393.1"/>
    </source>
</evidence>
<dbReference type="AlphaFoldDB" id="A0A016WBK8"/>
<organism evidence="1 2">
    <name type="scientific">Ancylostoma ceylanicum</name>
    <dbReference type="NCBI Taxonomy" id="53326"/>
    <lineage>
        <taxon>Eukaryota</taxon>
        <taxon>Metazoa</taxon>
        <taxon>Ecdysozoa</taxon>
        <taxon>Nematoda</taxon>
        <taxon>Chromadorea</taxon>
        <taxon>Rhabditida</taxon>
        <taxon>Rhabditina</taxon>
        <taxon>Rhabditomorpha</taxon>
        <taxon>Strongyloidea</taxon>
        <taxon>Ancylostomatidae</taxon>
        <taxon>Ancylostomatinae</taxon>
        <taxon>Ancylostoma</taxon>
    </lineage>
</organism>
<protein>
    <submittedName>
        <fullName evidence="1">Uncharacterized protein</fullName>
    </submittedName>
</protein>
<evidence type="ECO:0000313" key="2">
    <source>
        <dbReference type="Proteomes" id="UP000024635"/>
    </source>
</evidence>
<gene>
    <name evidence="1" type="primary">Acey_s0900.g2944</name>
    <name evidence="1" type="ORF">Y032_0900g2944</name>
</gene>
<keyword evidence="2" id="KW-1185">Reference proteome</keyword>
<dbReference type="EMBL" id="JARK01000500">
    <property type="protein sequence ID" value="EYC36393.1"/>
    <property type="molecule type" value="Genomic_DNA"/>
</dbReference>
<name>A0A016WBK8_9BILA</name>
<dbReference type="OrthoDB" id="5873397at2759"/>
<accession>A0A016WBK8</accession>
<reference evidence="2" key="1">
    <citation type="journal article" date="2015" name="Nat. Genet.">
        <title>The genome and transcriptome of the zoonotic hookworm Ancylostoma ceylanicum identify infection-specific gene families.</title>
        <authorList>
            <person name="Schwarz E.M."/>
            <person name="Hu Y."/>
            <person name="Antoshechkin I."/>
            <person name="Miller M.M."/>
            <person name="Sternberg P.W."/>
            <person name="Aroian R.V."/>
        </authorList>
    </citation>
    <scope>NUCLEOTIDE SEQUENCE</scope>
    <source>
        <strain evidence="2">HY135</strain>
    </source>
</reference>
<proteinExistence type="predicted"/>